<dbReference type="PANTHER" id="PTHR44757">
    <property type="entry name" value="DIGUANYLATE CYCLASE DGCP"/>
    <property type="match status" value="1"/>
</dbReference>
<dbReference type="InterPro" id="IPR052155">
    <property type="entry name" value="Biofilm_reg_signaling"/>
</dbReference>
<dbReference type="CDD" id="cd01949">
    <property type="entry name" value="GGDEF"/>
    <property type="match status" value="1"/>
</dbReference>
<organism evidence="2 3">
    <name type="scientific">Catonella massiliensis</name>
    <dbReference type="NCBI Taxonomy" id="2799636"/>
    <lineage>
        <taxon>Bacteria</taxon>
        <taxon>Bacillati</taxon>
        <taxon>Bacillota</taxon>
        <taxon>Clostridia</taxon>
        <taxon>Lachnospirales</taxon>
        <taxon>Lachnospiraceae</taxon>
        <taxon>Catonella</taxon>
    </lineage>
</organism>
<gene>
    <name evidence="2" type="ORF">JJN12_04920</name>
</gene>
<sequence>MGKNNNVVVLDNEIANKLSQLDTISLKDGLTGLWNKKCLADKVDDYVGGEVNSGALFIIEIDDFAKINDEYGHIMGDACLVRLAGVLSSSFRERDVAARISADEFGVFLVGTLTYKDINSIAAKLLKVSRESFEGMKLDKDFTISIGIAKAPANGSDFLSLYRKAVEALTKSKQGGKNGFMIAEENYSENKSINTDADMDIVKHLISEKDKPLGAYKVEYDGFKHIFRFISRYSDRKETGIEIILFTISKKDGSMIDPLTLSEAMFDLENIIKVSLRIGDVATKYSSCQYLVMLVGANKIKPQDVVERVVKNYSFFADKYNIVVKYDIDYKSLQEG</sequence>
<evidence type="ECO:0000259" key="1">
    <source>
        <dbReference type="PROSITE" id="PS50887"/>
    </source>
</evidence>
<dbReference type="PANTHER" id="PTHR44757:SF2">
    <property type="entry name" value="BIOFILM ARCHITECTURE MAINTENANCE PROTEIN MBAA"/>
    <property type="match status" value="1"/>
</dbReference>
<accession>A0ABS1IZ28</accession>
<comment type="caution">
    <text evidence="2">The sequence shown here is derived from an EMBL/GenBank/DDBJ whole genome shotgun (WGS) entry which is preliminary data.</text>
</comment>
<keyword evidence="3" id="KW-1185">Reference proteome</keyword>
<reference evidence="2 3" key="1">
    <citation type="submission" date="2021-01" db="EMBL/GenBank/DDBJ databases">
        <title>Isolation and description of Catonella massiliensis sp. nov., a novel Catonella species, isolated from a stable periodontitis subject.</title>
        <authorList>
            <person name="Antezack A."/>
            <person name="Boxberger M."/>
            <person name="La Scola B."/>
            <person name="Monnet-Corti V."/>
        </authorList>
    </citation>
    <scope>NUCLEOTIDE SEQUENCE [LARGE SCALE GENOMIC DNA]</scope>
    <source>
        <strain evidence="2 3">Marseille-Q4567</strain>
    </source>
</reference>
<dbReference type="PROSITE" id="PS50887">
    <property type="entry name" value="GGDEF"/>
    <property type="match status" value="1"/>
</dbReference>
<evidence type="ECO:0000313" key="3">
    <source>
        <dbReference type="Proteomes" id="UP000604730"/>
    </source>
</evidence>
<dbReference type="Gene3D" id="3.30.70.270">
    <property type="match status" value="1"/>
</dbReference>
<dbReference type="Pfam" id="PF00990">
    <property type="entry name" value="GGDEF"/>
    <property type="match status" value="1"/>
</dbReference>
<dbReference type="RefSeq" id="WP_208428636.1">
    <property type="nucleotide sequence ID" value="NZ_JAEPRJ010000001.1"/>
</dbReference>
<dbReference type="SMART" id="SM00267">
    <property type="entry name" value="GGDEF"/>
    <property type="match status" value="1"/>
</dbReference>
<dbReference type="InterPro" id="IPR043128">
    <property type="entry name" value="Rev_trsase/Diguanyl_cyclase"/>
</dbReference>
<dbReference type="NCBIfam" id="TIGR00254">
    <property type="entry name" value="GGDEF"/>
    <property type="match status" value="1"/>
</dbReference>
<protein>
    <submittedName>
        <fullName evidence="2">GGDEF domain-containing protein</fullName>
    </submittedName>
</protein>
<dbReference type="EMBL" id="JAEPRJ010000001">
    <property type="protein sequence ID" value="MBK5897129.1"/>
    <property type="molecule type" value="Genomic_DNA"/>
</dbReference>
<dbReference type="InterPro" id="IPR000160">
    <property type="entry name" value="GGDEF_dom"/>
</dbReference>
<proteinExistence type="predicted"/>
<feature type="domain" description="GGDEF" evidence="1">
    <location>
        <begin position="52"/>
        <end position="185"/>
    </location>
</feature>
<dbReference type="SUPFAM" id="SSF55073">
    <property type="entry name" value="Nucleotide cyclase"/>
    <property type="match status" value="1"/>
</dbReference>
<evidence type="ECO:0000313" key="2">
    <source>
        <dbReference type="EMBL" id="MBK5897129.1"/>
    </source>
</evidence>
<dbReference type="InterPro" id="IPR029787">
    <property type="entry name" value="Nucleotide_cyclase"/>
</dbReference>
<name>A0ABS1IZ28_9FIRM</name>
<dbReference type="Proteomes" id="UP000604730">
    <property type="component" value="Unassembled WGS sequence"/>
</dbReference>